<keyword evidence="5" id="KW-0547">Nucleotide-binding</keyword>
<gene>
    <name evidence="10" type="ORF">GQ588_10265</name>
</gene>
<dbReference type="InterPro" id="IPR003439">
    <property type="entry name" value="ABC_transporter-like_ATP-bd"/>
</dbReference>
<dbReference type="SUPFAM" id="SSF52540">
    <property type="entry name" value="P-loop containing nucleoside triphosphate hydrolases"/>
    <property type="match status" value="2"/>
</dbReference>
<evidence type="ECO:0000259" key="9">
    <source>
        <dbReference type="PROSITE" id="PS50893"/>
    </source>
</evidence>
<evidence type="ECO:0000313" key="10">
    <source>
        <dbReference type="EMBL" id="QHA00990.1"/>
    </source>
</evidence>
<dbReference type="InterPro" id="IPR017871">
    <property type="entry name" value="ABC_transporter-like_CS"/>
</dbReference>
<keyword evidence="8" id="KW-0472">Membrane</keyword>
<dbReference type="Gene3D" id="3.40.50.300">
    <property type="entry name" value="P-loop containing nucleotide triphosphate hydrolases"/>
    <property type="match status" value="2"/>
</dbReference>
<dbReference type="PROSITE" id="PS50893">
    <property type="entry name" value="ABC_TRANSPORTER_2"/>
    <property type="match status" value="2"/>
</dbReference>
<evidence type="ECO:0000256" key="4">
    <source>
        <dbReference type="ARBA" id="ARBA00022475"/>
    </source>
</evidence>
<sequence>MEPVVQLKIESLTFPPETKKVLKDIDLTINQGDFIAITGVAASGKSMLLHSITGAASQFFNGQLNGTIKVMGQNIHEIPLAKMCDHIGYMMQEPQNQIVSITVEEEVAFGIANMELPWEKMKDRVKKTLQFVGLEGFEQRNTDGLSGGQAQRVVLASVLAMETPILVLDQPTAELDLKGKQDLYSHIGFLNKEKGVTVIMVMDRACDILPYSNRILIMAEGTIKEECSPDDYQKRLNKTRPARNITAANEKMIEVKDLSFTYKGEFKGCEKINLAINQGDFIGLIGLNGSGKTTLLKLMEGLLIADMGVIQIFGKPLTKRNLATIRSQVGFLFQNPDLQIFANTVKDEVAFILRTRKLPEEEIEEKVNGILAEVGLFAHADIHPHRLSRCQRQKLAIASVLVGDPEIIMADEPTSGLDEEQSTLIMELLSAFQQQGKTVILVTHDLSLAKQYTNRIMAMHKHHLALDIPTQEIGSFEKTLKDIGLDFQKEGIAYGLHWKN</sequence>
<dbReference type="AlphaFoldDB" id="A0A857DI15"/>
<evidence type="ECO:0000256" key="1">
    <source>
        <dbReference type="ARBA" id="ARBA00004202"/>
    </source>
</evidence>
<dbReference type="GO" id="GO:0005524">
    <property type="term" value="F:ATP binding"/>
    <property type="evidence" value="ECO:0007669"/>
    <property type="project" value="UniProtKB-KW"/>
</dbReference>
<keyword evidence="3" id="KW-0813">Transport</keyword>
<name>A0A857DI15_9FIRM</name>
<comment type="subcellular location">
    <subcellularLocation>
        <location evidence="1">Cell membrane</location>
        <topology evidence="1">Peripheral membrane protein</topology>
    </subcellularLocation>
</comment>
<dbReference type="Proteomes" id="UP000430508">
    <property type="component" value="Chromosome"/>
</dbReference>
<dbReference type="Pfam" id="PF00005">
    <property type="entry name" value="ABC_tran"/>
    <property type="match status" value="2"/>
</dbReference>
<comment type="similarity">
    <text evidence="2">Belongs to the ABC transporter superfamily.</text>
</comment>
<evidence type="ECO:0000256" key="3">
    <source>
        <dbReference type="ARBA" id="ARBA00022448"/>
    </source>
</evidence>
<dbReference type="CDD" id="cd03225">
    <property type="entry name" value="ABC_cobalt_CbiO_domain1"/>
    <property type="match status" value="2"/>
</dbReference>
<feature type="domain" description="ABC transporter" evidence="9">
    <location>
        <begin position="253"/>
        <end position="486"/>
    </location>
</feature>
<dbReference type="EMBL" id="CP046996">
    <property type="protein sequence ID" value="QHA00990.1"/>
    <property type="molecule type" value="Genomic_DNA"/>
</dbReference>
<evidence type="ECO:0000256" key="2">
    <source>
        <dbReference type="ARBA" id="ARBA00005417"/>
    </source>
</evidence>
<dbReference type="NCBIfam" id="NF010167">
    <property type="entry name" value="PRK13648.1"/>
    <property type="match status" value="2"/>
</dbReference>
<dbReference type="InterPro" id="IPR015856">
    <property type="entry name" value="ABC_transpr_CbiO/EcfA_su"/>
</dbReference>
<feature type="domain" description="ABC transporter" evidence="9">
    <location>
        <begin position="7"/>
        <end position="245"/>
    </location>
</feature>
<keyword evidence="7" id="KW-1278">Translocase</keyword>
<dbReference type="FunFam" id="3.40.50.300:FF:000224">
    <property type="entry name" value="Energy-coupling factor transporter ATP-binding protein EcfA"/>
    <property type="match status" value="1"/>
</dbReference>
<evidence type="ECO:0000256" key="7">
    <source>
        <dbReference type="ARBA" id="ARBA00022967"/>
    </source>
</evidence>
<dbReference type="InterPro" id="IPR050095">
    <property type="entry name" value="ECF_ABC_transporter_ATP-bd"/>
</dbReference>
<proteinExistence type="inferred from homology"/>
<accession>A0A857DI15</accession>
<keyword evidence="4" id="KW-1003">Cell membrane</keyword>
<protein>
    <submittedName>
        <fullName evidence="10">ATP-binding cassette domain-containing protein</fullName>
    </submittedName>
</protein>
<reference evidence="10 11" key="1">
    <citation type="submission" date="2019-12" db="EMBL/GenBank/DDBJ databases">
        <title>Sequence classification of anaerobic respiratory reductive dehalogenases: First we see many, then we see few.</title>
        <authorList>
            <person name="Molenda O."/>
            <person name="Puentes Jacome L.A."/>
            <person name="Cao X."/>
            <person name="Nesbo C.L."/>
            <person name="Tang S."/>
            <person name="Morson N."/>
            <person name="Patron J."/>
            <person name="Lomheim L."/>
            <person name="Wishart D.S."/>
            <person name="Edwards E.A."/>
        </authorList>
    </citation>
    <scope>NUCLEOTIDE SEQUENCE [LARGE SCALE GENOMIC DNA]</scope>
    <source>
        <strain evidence="10 11">12DCA</strain>
    </source>
</reference>
<dbReference type="GO" id="GO:0016887">
    <property type="term" value="F:ATP hydrolysis activity"/>
    <property type="evidence" value="ECO:0007669"/>
    <property type="project" value="InterPro"/>
</dbReference>
<evidence type="ECO:0000256" key="5">
    <source>
        <dbReference type="ARBA" id="ARBA00022741"/>
    </source>
</evidence>
<organism evidence="10 11">
    <name type="scientific">Dehalobacter restrictus</name>
    <dbReference type="NCBI Taxonomy" id="55583"/>
    <lineage>
        <taxon>Bacteria</taxon>
        <taxon>Bacillati</taxon>
        <taxon>Bacillota</taxon>
        <taxon>Clostridia</taxon>
        <taxon>Eubacteriales</taxon>
        <taxon>Desulfitobacteriaceae</taxon>
        <taxon>Dehalobacter</taxon>
    </lineage>
</organism>
<keyword evidence="6 10" id="KW-0067">ATP-binding</keyword>
<evidence type="ECO:0000256" key="8">
    <source>
        <dbReference type="ARBA" id="ARBA00023136"/>
    </source>
</evidence>
<dbReference type="InterPro" id="IPR027417">
    <property type="entry name" value="P-loop_NTPase"/>
</dbReference>
<dbReference type="InterPro" id="IPR003593">
    <property type="entry name" value="AAA+_ATPase"/>
</dbReference>
<dbReference type="PROSITE" id="PS00211">
    <property type="entry name" value="ABC_TRANSPORTER_1"/>
    <property type="match status" value="1"/>
</dbReference>
<dbReference type="PANTHER" id="PTHR43553">
    <property type="entry name" value="HEAVY METAL TRANSPORTER"/>
    <property type="match status" value="1"/>
</dbReference>
<dbReference type="RefSeq" id="WP_158208357.1">
    <property type="nucleotide sequence ID" value="NZ_CP046996.1"/>
</dbReference>
<evidence type="ECO:0000313" key="11">
    <source>
        <dbReference type="Proteomes" id="UP000430508"/>
    </source>
</evidence>
<dbReference type="GO" id="GO:0043190">
    <property type="term" value="C:ATP-binding cassette (ABC) transporter complex"/>
    <property type="evidence" value="ECO:0007669"/>
    <property type="project" value="TreeGrafter"/>
</dbReference>
<dbReference type="SMART" id="SM00382">
    <property type="entry name" value="AAA"/>
    <property type="match status" value="2"/>
</dbReference>
<dbReference type="GO" id="GO:0042626">
    <property type="term" value="F:ATPase-coupled transmembrane transporter activity"/>
    <property type="evidence" value="ECO:0007669"/>
    <property type="project" value="TreeGrafter"/>
</dbReference>
<evidence type="ECO:0000256" key="6">
    <source>
        <dbReference type="ARBA" id="ARBA00022840"/>
    </source>
</evidence>